<name>A0AA39QNV8_9AGAR</name>
<dbReference type="Proteomes" id="UP001175228">
    <property type="component" value="Unassembled WGS sequence"/>
</dbReference>
<gene>
    <name evidence="1" type="ORF">EDD18DRAFT_334869</name>
</gene>
<reference evidence="1" key="1">
    <citation type="submission" date="2023-06" db="EMBL/GenBank/DDBJ databases">
        <authorList>
            <consortium name="Lawrence Berkeley National Laboratory"/>
            <person name="Ahrendt S."/>
            <person name="Sahu N."/>
            <person name="Indic B."/>
            <person name="Wong-Bajracharya J."/>
            <person name="Merenyi Z."/>
            <person name="Ke H.-M."/>
            <person name="Monk M."/>
            <person name="Kocsube S."/>
            <person name="Drula E."/>
            <person name="Lipzen A."/>
            <person name="Balint B."/>
            <person name="Henrissat B."/>
            <person name="Andreopoulos B."/>
            <person name="Martin F.M."/>
            <person name="Harder C.B."/>
            <person name="Rigling D."/>
            <person name="Ford K.L."/>
            <person name="Foster G.D."/>
            <person name="Pangilinan J."/>
            <person name="Papanicolaou A."/>
            <person name="Barry K."/>
            <person name="LaButti K."/>
            <person name="Viragh M."/>
            <person name="Koriabine M."/>
            <person name="Yan M."/>
            <person name="Riley R."/>
            <person name="Champramary S."/>
            <person name="Plett K.L."/>
            <person name="Tsai I.J."/>
            <person name="Slot J."/>
            <person name="Sipos G."/>
            <person name="Plett J."/>
            <person name="Nagy L.G."/>
            <person name="Grigoriev I.V."/>
        </authorList>
    </citation>
    <scope>NUCLEOTIDE SEQUENCE</scope>
    <source>
        <strain evidence="1">HWK02</strain>
    </source>
</reference>
<accession>A0AA39QNV8</accession>
<keyword evidence="2" id="KW-1185">Reference proteome</keyword>
<proteinExistence type="predicted"/>
<evidence type="ECO:0000313" key="2">
    <source>
        <dbReference type="Proteomes" id="UP001175228"/>
    </source>
</evidence>
<dbReference type="EMBL" id="JAUEPU010000002">
    <property type="protein sequence ID" value="KAK0505370.1"/>
    <property type="molecule type" value="Genomic_DNA"/>
</dbReference>
<dbReference type="AlphaFoldDB" id="A0AA39QNV8"/>
<organism evidence="1 2">
    <name type="scientific">Armillaria luteobubalina</name>
    <dbReference type="NCBI Taxonomy" id="153913"/>
    <lineage>
        <taxon>Eukaryota</taxon>
        <taxon>Fungi</taxon>
        <taxon>Dikarya</taxon>
        <taxon>Basidiomycota</taxon>
        <taxon>Agaricomycotina</taxon>
        <taxon>Agaricomycetes</taxon>
        <taxon>Agaricomycetidae</taxon>
        <taxon>Agaricales</taxon>
        <taxon>Marasmiineae</taxon>
        <taxon>Physalacriaceae</taxon>
        <taxon>Armillaria</taxon>
    </lineage>
</organism>
<comment type="caution">
    <text evidence="1">The sequence shown here is derived from an EMBL/GenBank/DDBJ whole genome shotgun (WGS) entry which is preliminary data.</text>
</comment>
<sequence>MGRANIPHNLHLPSRWERVEKVLEGDRAGVGQTAIIPHTYGMFRLGSFVKHRDRHADIRALSQKRTSKDGPLRNGCPFRLSTDRKKGITLAGRVVYAVQFSGWLALAVETLNAVVHLGMASERVYIPARVLCRKNKPANGTDLSFSLSLSCLYRTSKAMRHTSRGRPTENCTKINVCVRGSEEQCVTITRTESVVQQQCFGSERCHDAVFPR</sequence>
<evidence type="ECO:0000313" key="1">
    <source>
        <dbReference type="EMBL" id="KAK0505370.1"/>
    </source>
</evidence>
<protein>
    <submittedName>
        <fullName evidence="1">Uncharacterized protein</fullName>
    </submittedName>
</protein>